<keyword evidence="4 6" id="KW-1133">Transmembrane helix</keyword>
<dbReference type="Gene3D" id="1.20.1530.10">
    <property type="entry name" value="Na+/H+ antiporter like domain"/>
    <property type="match status" value="1"/>
</dbReference>
<accession>A0A158DRW1</accession>
<dbReference type="STRING" id="1777143.AWB82_07125"/>
<keyword evidence="2" id="KW-1003">Cell membrane</keyword>
<dbReference type="Pfam" id="PF06965">
    <property type="entry name" value="Na_H_antiport_1"/>
    <property type="match status" value="1"/>
</dbReference>
<reference evidence="7" key="1">
    <citation type="submission" date="2016-01" db="EMBL/GenBank/DDBJ databases">
        <authorList>
            <person name="Peeters C."/>
        </authorList>
    </citation>
    <scope>NUCLEOTIDE SEQUENCE [LARGE SCALE GENOMIC DNA]</scope>
    <source>
        <strain evidence="7">LMG 29325</strain>
    </source>
</reference>
<name>A0A158DRW1_9BURK</name>
<keyword evidence="3 6" id="KW-0812">Transmembrane</keyword>
<dbReference type="InterPro" id="IPR004670">
    <property type="entry name" value="NhaA"/>
</dbReference>
<evidence type="ECO:0000256" key="5">
    <source>
        <dbReference type="ARBA" id="ARBA00023136"/>
    </source>
</evidence>
<dbReference type="AlphaFoldDB" id="A0A158DRW1"/>
<evidence type="ECO:0000313" key="8">
    <source>
        <dbReference type="Proteomes" id="UP000054596"/>
    </source>
</evidence>
<feature type="transmembrane region" description="Helical" evidence="6">
    <location>
        <begin position="61"/>
        <end position="84"/>
    </location>
</feature>
<feature type="transmembrane region" description="Helical" evidence="6">
    <location>
        <begin position="21"/>
        <end position="41"/>
    </location>
</feature>
<comment type="caution">
    <text evidence="7">The sequence shown here is derived from an EMBL/GenBank/DDBJ whole genome shotgun (WGS) entry which is preliminary data.</text>
</comment>
<dbReference type="Proteomes" id="UP000054596">
    <property type="component" value="Unassembled WGS sequence"/>
</dbReference>
<comment type="subcellular location">
    <subcellularLocation>
        <location evidence="1">Cell inner membrane</location>
        <topology evidence="1">Multi-pass membrane protein</topology>
    </subcellularLocation>
</comment>
<dbReference type="InterPro" id="IPR023171">
    <property type="entry name" value="Na/H_antiporter_dom_sf"/>
</dbReference>
<dbReference type="GO" id="GO:0006885">
    <property type="term" value="P:regulation of pH"/>
    <property type="evidence" value="ECO:0007669"/>
    <property type="project" value="InterPro"/>
</dbReference>
<evidence type="ECO:0000256" key="4">
    <source>
        <dbReference type="ARBA" id="ARBA00022989"/>
    </source>
</evidence>
<dbReference type="GO" id="GO:0015385">
    <property type="term" value="F:sodium:proton antiporter activity"/>
    <property type="evidence" value="ECO:0007669"/>
    <property type="project" value="TreeGrafter"/>
</dbReference>
<dbReference type="EMBL" id="FCOJ02000118">
    <property type="protein sequence ID" value="SAK97361.1"/>
    <property type="molecule type" value="Genomic_DNA"/>
</dbReference>
<gene>
    <name evidence="7" type="primary">nhaA_3</name>
    <name evidence="7" type="ORF">AWB82_07125</name>
</gene>
<dbReference type="GO" id="GO:0005886">
    <property type="term" value="C:plasma membrane"/>
    <property type="evidence" value="ECO:0007669"/>
    <property type="project" value="UniProtKB-SubCell"/>
</dbReference>
<keyword evidence="5 6" id="KW-0472">Membrane</keyword>
<sequence>MDNSLRKATNGISDFLELESAGGLLLMVAAVLALICSNSPIRQAYDDLLKIPVELRFGSFVLAKPLLLWVNDGLMAIFFLLVGLERDRLRRPPKGNGHPRPRSPAPA</sequence>
<dbReference type="PANTHER" id="PTHR30341">
    <property type="entry name" value="SODIUM ION/PROTON ANTIPORTER NHAA-RELATED"/>
    <property type="match status" value="1"/>
</dbReference>
<evidence type="ECO:0000256" key="3">
    <source>
        <dbReference type="ARBA" id="ARBA00022692"/>
    </source>
</evidence>
<evidence type="ECO:0000256" key="6">
    <source>
        <dbReference type="SAM" id="Phobius"/>
    </source>
</evidence>
<protein>
    <submittedName>
        <fullName evidence="7">Na(+)/H(+) antiporter NhaA</fullName>
    </submittedName>
</protein>
<evidence type="ECO:0000256" key="1">
    <source>
        <dbReference type="ARBA" id="ARBA00004429"/>
    </source>
</evidence>
<organism evidence="7 8">
    <name type="scientific">Caballeronia glebae</name>
    <dbReference type="NCBI Taxonomy" id="1777143"/>
    <lineage>
        <taxon>Bacteria</taxon>
        <taxon>Pseudomonadati</taxon>
        <taxon>Pseudomonadota</taxon>
        <taxon>Betaproteobacteria</taxon>
        <taxon>Burkholderiales</taxon>
        <taxon>Burkholderiaceae</taxon>
        <taxon>Caballeronia</taxon>
    </lineage>
</organism>
<proteinExistence type="predicted"/>
<keyword evidence="8" id="KW-1185">Reference proteome</keyword>
<evidence type="ECO:0000256" key="2">
    <source>
        <dbReference type="ARBA" id="ARBA00022475"/>
    </source>
</evidence>
<evidence type="ECO:0000313" key="7">
    <source>
        <dbReference type="EMBL" id="SAK97361.1"/>
    </source>
</evidence>
<dbReference type="RefSeq" id="WP_327346100.1">
    <property type="nucleotide sequence ID" value="NZ_FCOJ02000118.1"/>
</dbReference>
<dbReference type="PANTHER" id="PTHR30341:SF0">
    <property type="entry name" value="NA(+)_H(+) ANTIPORTER NHAA"/>
    <property type="match status" value="1"/>
</dbReference>